<proteinExistence type="predicted"/>
<keyword evidence="1" id="KW-0732">Signal</keyword>
<evidence type="ECO:0000313" key="3">
    <source>
        <dbReference type="Proteomes" id="UP001217838"/>
    </source>
</evidence>
<dbReference type="RefSeq" id="WP_272011756.1">
    <property type="nucleotide sequence ID" value="NZ_JAQNDN010000029.1"/>
</dbReference>
<dbReference type="PROSITE" id="PS51257">
    <property type="entry name" value="PROKAR_LIPOPROTEIN"/>
    <property type="match status" value="1"/>
</dbReference>
<accession>A0ABT5BPG4</accession>
<sequence length="178" mass="19279">MRKLARLRALVGLLVILAACAPKQTVSPVPPPATPERAAWTGSEISVAVRTSPDVAQFRQVFERELGRAGFRVLPNPDAQALLLNLLGDGNSASGANAAGSTVQQTMIIDMSVSLDGRLQGEHRATVQYTAVLDRNDKTDDFNKFNARVSEYQRQAQEWLAVDLTNQLIASLQAKPAQ</sequence>
<organism evidence="2 3">
    <name type="scientific">Nannocystis radixulma</name>
    <dbReference type="NCBI Taxonomy" id="2995305"/>
    <lineage>
        <taxon>Bacteria</taxon>
        <taxon>Pseudomonadati</taxon>
        <taxon>Myxococcota</taxon>
        <taxon>Polyangia</taxon>
        <taxon>Nannocystales</taxon>
        <taxon>Nannocystaceae</taxon>
        <taxon>Nannocystis</taxon>
    </lineage>
</organism>
<reference evidence="2 3" key="1">
    <citation type="submission" date="2022-11" db="EMBL/GenBank/DDBJ databases">
        <title>Minimal conservation of predation-associated metabolite biosynthetic gene clusters underscores biosynthetic potential of Myxococcota including descriptions for ten novel species: Archangium lansinium sp. nov., Myxococcus landrumus sp. nov., Nannocystis bai.</title>
        <authorList>
            <person name="Ahearne A."/>
            <person name="Stevens C."/>
            <person name="Dowd S."/>
        </authorList>
    </citation>
    <scope>NUCLEOTIDE SEQUENCE [LARGE SCALE GENOMIC DNA]</scope>
    <source>
        <strain evidence="2 3">NCELM</strain>
    </source>
</reference>
<keyword evidence="3" id="KW-1185">Reference proteome</keyword>
<evidence type="ECO:0000313" key="2">
    <source>
        <dbReference type="EMBL" id="MDC0676055.1"/>
    </source>
</evidence>
<dbReference type="EMBL" id="JAQNDN010000029">
    <property type="protein sequence ID" value="MDC0676055.1"/>
    <property type="molecule type" value="Genomic_DNA"/>
</dbReference>
<feature type="signal peptide" evidence="1">
    <location>
        <begin position="1"/>
        <end position="21"/>
    </location>
</feature>
<feature type="chain" id="PRO_5045053659" description="Lipoprotein" evidence="1">
    <location>
        <begin position="22"/>
        <end position="178"/>
    </location>
</feature>
<comment type="caution">
    <text evidence="2">The sequence shown here is derived from an EMBL/GenBank/DDBJ whole genome shotgun (WGS) entry which is preliminary data.</text>
</comment>
<name>A0ABT5BPG4_9BACT</name>
<protein>
    <recommendedName>
        <fullName evidence="4">Lipoprotein</fullName>
    </recommendedName>
</protein>
<evidence type="ECO:0008006" key="4">
    <source>
        <dbReference type="Google" id="ProtNLM"/>
    </source>
</evidence>
<evidence type="ECO:0000256" key="1">
    <source>
        <dbReference type="SAM" id="SignalP"/>
    </source>
</evidence>
<dbReference type="Proteomes" id="UP001217838">
    <property type="component" value="Unassembled WGS sequence"/>
</dbReference>
<gene>
    <name evidence="2" type="ORF">POL58_50455</name>
</gene>